<name>A0AA43QYN1_MYCAR</name>
<dbReference type="EMBL" id="JAPFAR010000074">
    <property type="protein sequence ID" value="MDI3349631.1"/>
    <property type="molecule type" value="Genomic_DNA"/>
</dbReference>
<gene>
    <name evidence="1" type="ORF">DCBHLPFO_00624</name>
</gene>
<dbReference type="Proteomes" id="UP001162175">
    <property type="component" value="Unassembled WGS sequence"/>
</dbReference>
<comment type="caution">
    <text evidence="1">The sequence shown here is derived from an EMBL/GenBank/DDBJ whole genome shotgun (WGS) entry which is preliminary data.</text>
</comment>
<sequence>MSTIKFWEKEAKDVLLNKTIVEVRYLTDEEMEMMGWYKRPLSFILNDGTICFLSQDDEGNDGGVMFFQNDEHPNGVLPVIS</sequence>
<proteinExistence type="predicted"/>
<organism evidence="1 2">
    <name type="scientific">Mycoplasmopsis arginini</name>
    <name type="common">Mycoplasma arginini</name>
    <dbReference type="NCBI Taxonomy" id="2094"/>
    <lineage>
        <taxon>Bacteria</taxon>
        <taxon>Bacillati</taxon>
        <taxon>Mycoplasmatota</taxon>
        <taxon>Mycoplasmoidales</taxon>
        <taxon>Metamycoplasmataceae</taxon>
        <taxon>Mycoplasmopsis</taxon>
    </lineage>
</organism>
<reference evidence="1" key="1">
    <citation type="submission" date="2022-11" db="EMBL/GenBank/DDBJ databases">
        <title>Draft genome of Mycoplasma arginini isolated from fly.</title>
        <authorList>
            <person name="Severgnini M."/>
            <person name="Gioia G."/>
            <person name="Cremonesi P."/>
            <person name="Moroni P."/>
            <person name="Addis M.F."/>
            <person name="Castiglioni B."/>
        </authorList>
    </citation>
    <scope>NUCLEOTIDE SEQUENCE</scope>
    <source>
        <strain evidence="1">QMP CG1-1632</strain>
    </source>
</reference>
<protein>
    <submittedName>
        <fullName evidence="1">Uncharacterized protein</fullName>
    </submittedName>
</protein>
<dbReference type="AlphaFoldDB" id="A0AA43QYN1"/>
<evidence type="ECO:0000313" key="2">
    <source>
        <dbReference type="Proteomes" id="UP001162175"/>
    </source>
</evidence>
<evidence type="ECO:0000313" key="1">
    <source>
        <dbReference type="EMBL" id="MDI3349631.1"/>
    </source>
</evidence>
<accession>A0AA43QYN1</accession>